<keyword evidence="4" id="KW-0808">Transferase</keyword>
<keyword evidence="6" id="KW-0902">Two-component regulatory system</keyword>
<evidence type="ECO:0000256" key="4">
    <source>
        <dbReference type="ARBA" id="ARBA00022679"/>
    </source>
</evidence>
<evidence type="ECO:0000256" key="2">
    <source>
        <dbReference type="ARBA" id="ARBA00012438"/>
    </source>
</evidence>
<dbReference type="InterPro" id="IPR050351">
    <property type="entry name" value="BphY/WalK/GraS-like"/>
</dbReference>
<sequence>MKNNFYSAIKEDFKREDFDVQKYTALMDDYTKSLECKGELCNNMKNIKQMFVYVLRKYKRLLSLKKQNEDIFSQILHDIKSPILGVKFALEGTKRSELEEEIYNINVNVLLVIQNFLTLYSFKDGFKSLDFSHIYPLEVVKKELELYSPLLRKKNIQVVYLNNINPCIYSHKAIFARIVSNLISNAAKYSPQDAKIKLGICKYKDEIVFKISNFTQQHYSDDELSFGMGLFIIKRLARRIKSTLCIKKSNNKITFELKIPKVDCLNHER</sequence>
<evidence type="ECO:0000313" key="9">
    <source>
        <dbReference type="Proteomes" id="UP000886865"/>
    </source>
</evidence>
<dbReference type="PANTHER" id="PTHR45453:SF1">
    <property type="entry name" value="PHOSPHATE REGULON SENSOR PROTEIN PHOR"/>
    <property type="match status" value="1"/>
</dbReference>
<evidence type="ECO:0000256" key="5">
    <source>
        <dbReference type="ARBA" id="ARBA00022777"/>
    </source>
</evidence>
<keyword evidence="5 8" id="KW-0418">Kinase</keyword>
<dbReference type="GO" id="GO:0004721">
    <property type="term" value="F:phosphoprotein phosphatase activity"/>
    <property type="evidence" value="ECO:0007669"/>
    <property type="project" value="TreeGrafter"/>
</dbReference>
<dbReference type="Proteomes" id="UP000886865">
    <property type="component" value="Unassembled WGS sequence"/>
</dbReference>
<comment type="catalytic activity">
    <reaction evidence="1">
        <text>ATP + protein L-histidine = ADP + protein N-phospho-L-histidine.</text>
        <dbReference type="EC" id="2.7.13.3"/>
    </reaction>
</comment>
<gene>
    <name evidence="8" type="ORF">IAA86_07470</name>
</gene>
<dbReference type="Gene3D" id="3.30.565.10">
    <property type="entry name" value="Histidine kinase-like ATPase, C-terminal domain"/>
    <property type="match status" value="1"/>
</dbReference>
<comment type="caution">
    <text evidence="8">The sequence shown here is derived from an EMBL/GenBank/DDBJ whole genome shotgun (WGS) entry which is preliminary data.</text>
</comment>
<name>A0A9D1JXU4_9BACT</name>
<dbReference type="InterPro" id="IPR005467">
    <property type="entry name" value="His_kinase_dom"/>
</dbReference>
<dbReference type="EMBL" id="DVJQ01000064">
    <property type="protein sequence ID" value="HIS74844.1"/>
    <property type="molecule type" value="Genomic_DNA"/>
</dbReference>
<reference evidence="8" key="1">
    <citation type="submission" date="2020-10" db="EMBL/GenBank/DDBJ databases">
        <authorList>
            <person name="Gilroy R."/>
        </authorList>
    </citation>
    <scope>NUCLEOTIDE SEQUENCE</scope>
    <source>
        <strain evidence="8">CHK152-2871</strain>
    </source>
</reference>
<accession>A0A9D1JXU4</accession>
<dbReference type="GO" id="GO:0000155">
    <property type="term" value="F:phosphorelay sensor kinase activity"/>
    <property type="evidence" value="ECO:0007669"/>
    <property type="project" value="TreeGrafter"/>
</dbReference>
<feature type="domain" description="Histidine kinase" evidence="7">
    <location>
        <begin position="74"/>
        <end position="263"/>
    </location>
</feature>
<dbReference type="EC" id="2.7.13.3" evidence="2"/>
<keyword evidence="3" id="KW-0597">Phosphoprotein</keyword>
<dbReference type="SUPFAM" id="SSF55874">
    <property type="entry name" value="ATPase domain of HSP90 chaperone/DNA topoisomerase II/histidine kinase"/>
    <property type="match status" value="1"/>
</dbReference>
<dbReference type="GO" id="GO:0005886">
    <property type="term" value="C:plasma membrane"/>
    <property type="evidence" value="ECO:0007669"/>
    <property type="project" value="TreeGrafter"/>
</dbReference>
<dbReference type="PANTHER" id="PTHR45453">
    <property type="entry name" value="PHOSPHATE REGULON SENSOR PROTEIN PHOR"/>
    <property type="match status" value="1"/>
</dbReference>
<proteinExistence type="predicted"/>
<organism evidence="8 9">
    <name type="scientific">Candidatus Galligastranaerophilus intestinavium</name>
    <dbReference type="NCBI Taxonomy" id="2840836"/>
    <lineage>
        <taxon>Bacteria</taxon>
        <taxon>Candidatus Galligastranaerophilus</taxon>
    </lineage>
</organism>
<evidence type="ECO:0000313" key="8">
    <source>
        <dbReference type="EMBL" id="HIS74844.1"/>
    </source>
</evidence>
<dbReference type="AlphaFoldDB" id="A0A9D1JXU4"/>
<dbReference type="GO" id="GO:0016036">
    <property type="term" value="P:cellular response to phosphate starvation"/>
    <property type="evidence" value="ECO:0007669"/>
    <property type="project" value="TreeGrafter"/>
</dbReference>
<dbReference type="PROSITE" id="PS50109">
    <property type="entry name" value="HIS_KIN"/>
    <property type="match status" value="1"/>
</dbReference>
<evidence type="ECO:0000256" key="1">
    <source>
        <dbReference type="ARBA" id="ARBA00000085"/>
    </source>
</evidence>
<evidence type="ECO:0000256" key="3">
    <source>
        <dbReference type="ARBA" id="ARBA00022553"/>
    </source>
</evidence>
<reference evidence="8" key="2">
    <citation type="journal article" date="2021" name="PeerJ">
        <title>Extensive microbial diversity within the chicken gut microbiome revealed by metagenomics and culture.</title>
        <authorList>
            <person name="Gilroy R."/>
            <person name="Ravi A."/>
            <person name="Getino M."/>
            <person name="Pursley I."/>
            <person name="Horton D.L."/>
            <person name="Alikhan N.F."/>
            <person name="Baker D."/>
            <person name="Gharbi K."/>
            <person name="Hall N."/>
            <person name="Watson M."/>
            <person name="Adriaenssens E.M."/>
            <person name="Foster-Nyarko E."/>
            <person name="Jarju S."/>
            <person name="Secka A."/>
            <person name="Antonio M."/>
            <person name="Oren A."/>
            <person name="Chaudhuri R.R."/>
            <person name="La Ragione R."/>
            <person name="Hildebrand F."/>
            <person name="Pallen M.J."/>
        </authorList>
    </citation>
    <scope>NUCLEOTIDE SEQUENCE</scope>
    <source>
        <strain evidence="8">CHK152-2871</strain>
    </source>
</reference>
<protein>
    <recommendedName>
        <fullName evidence="2">histidine kinase</fullName>
        <ecNumber evidence="2">2.7.13.3</ecNumber>
    </recommendedName>
</protein>
<evidence type="ECO:0000259" key="7">
    <source>
        <dbReference type="PROSITE" id="PS50109"/>
    </source>
</evidence>
<dbReference type="InterPro" id="IPR036890">
    <property type="entry name" value="HATPase_C_sf"/>
</dbReference>
<evidence type="ECO:0000256" key="6">
    <source>
        <dbReference type="ARBA" id="ARBA00023012"/>
    </source>
</evidence>